<dbReference type="InterPro" id="IPR010427">
    <property type="entry name" value="DUF1023"/>
</dbReference>
<protein>
    <recommendedName>
        <fullName evidence="1">DUF1023 domain-containing protein</fullName>
    </recommendedName>
</protein>
<dbReference type="PATRIC" id="fig|408015.6.peg.3070"/>
<evidence type="ECO:0000313" key="3">
    <source>
        <dbReference type="Proteomes" id="UP000034034"/>
    </source>
</evidence>
<gene>
    <name evidence="2" type="ORF">SXIM_30330</name>
</gene>
<dbReference type="STRING" id="408015.SXIM_30330"/>
<dbReference type="RefSeq" id="WP_046725681.1">
    <property type="nucleotide sequence ID" value="NZ_CP009922.3"/>
</dbReference>
<evidence type="ECO:0000313" key="2">
    <source>
        <dbReference type="EMBL" id="AKG44417.1"/>
    </source>
</evidence>
<name>A0A0F7FVW3_9ACTN</name>
<dbReference type="SUPFAM" id="SSF53474">
    <property type="entry name" value="alpha/beta-Hydrolases"/>
    <property type="match status" value="1"/>
</dbReference>
<dbReference type="Pfam" id="PF06259">
    <property type="entry name" value="Abhydrolase_8"/>
    <property type="match status" value="1"/>
</dbReference>
<keyword evidence="3" id="KW-1185">Reference proteome</keyword>
<accession>A0A0F7FVW3</accession>
<dbReference type="EMBL" id="CP009922">
    <property type="protein sequence ID" value="AKG44417.1"/>
    <property type="molecule type" value="Genomic_DNA"/>
</dbReference>
<proteinExistence type="predicted"/>
<dbReference type="AlphaFoldDB" id="A0A0F7FVW3"/>
<dbReference type="Proteomes" id="UP000034034">
    <property type="component" value="Chromosome"/>
</dbReference>
<reference evidence="2" key="1">
    <citation type="submission" date="2019-08" db="EMBL/GenBank/DDBJ databases">
        <title>Complete genome sequence of a mangrove-derived Streptomyces xiamenensis.</title>
        <authorList>
            <person name="Xu J."/>
        </authorList>
    </citation>
    <scope>NUCLEOTIDE SEQUENCE</scope>
    <source>
        <strain evidence="2">318</strain>
    </source>
</reference>
<sequence length="530" mass="56773">MPEKFRELMTQDFSALAEVATAWTRMAEALLEAQEESYQRVSAPLIAADWTGQAATSGLRSMEVAQSILHTAAINMTLMATALRRANRTMQIAQVKLRSAVEGAEADGFTVREDGWVLPRELDPEMRNDPDYERLSQAANAGLGEYRRQIEQAVADATSAAVAAAGVLRDVDWFTFDKEYGRDAALELAARMGTRLDIGANVEDIPEDGTPDANARWWNGMSQSQREAYLLYFPAEVGALDGLPTADRDIANRRALDALLEEYAAREHTHGIHDGMAYAGLTHLREQLDLAAGAEGDKQLYLLGFDTSHDGQYVLAQGNPDTAAHTAILVPGTGTDMTSAGGQIARIDRMQTAAQEFTDEEVAVVSWLGYDAPEIPSGVATTGRADAGAADLREFTAGLGAAHTTGNNHLTVMGHSYGSTMVGAADKGGDGLGADDVIVVGSPGMSVSKARDLHIDPEHLWVGTADDDPIPRHLSEQTLGVGPHKSYFGAQEMYVDTSGHSGYWDEGSESLRNIGRIVAGDKPLTGDAGR</sequence>
<organism evidence="2 3">
    <name type="scientific">Streptomyces xiamenensis</name>
    <dbReference type="NCBI Taxonomy" id="408015"/>
    <lineage>
        <taxon>Bacteria</taxon>
        <taxon>Bacillati</taxon>
        <taxon>Actinomycetota</taxon>
        <taxon>Actinomycetes</taxon>
        <taxon>Kitasatosporales</taxon>
        <taxon>Streptomycetaceae</taxon>
        <taxon>Streptomyces</taxon>
    </lineage>
</organism>
<dbReference type="ESTHER" id="9actn-a0a0f7fvw3">
    <property type="family name" value="Duf_1023"/>
</dbReference>
<evidence type="ECO:0000259" key="1">
    <source>
        <dbReference type="Pfam" id="PF06259"/>
    </source>
</evidence>
<dbReference type="HOGENOM" id="CLU_025057_2_1_11"/>
<dbReference type="InterPro" id="IPR029058">
    <property type="entry name" value="AB_hydrolase_fold"/>
</dbReference>
<feature type="domain" description="DUF1023" evidence="1">
    <location>
        <begin position="309"/>
        <end position="471"/>
    </location>
</feature>
<dbReference type="KEGG" id="sxi:SXIM_30330"/>